<feature type="transmembrane region" description="Helical" evidence="13">
    <location>
        <begin position="234"/>
        <end position="251"/>
    </location>
</feature>
<dbReference type="InterPro" id="IPR011527">
    <property type="entry name" value="ABC1_TM_dom"/>
</dbReference>
<feature type="transmembrane region" description="Helical" evidence="13">
    <location>
        <begin position="130"/>
        <end position="154"/>
    </location>
</feature>
<dbReference type="FunFam" id="3.40.50.300:FF:000074">
    <property type="entry name" value="Multidrug resistance-associated protein 5 isoform 1"/>
    <property type="match status" value="1"/>
</dbReference>
<dbReference type="PANTHER" id="PTHR24223:SF443">
    <property type="entry name" value="MULTIDRUG-RESISTANCE LIKE PROTEIN 1, ISOFORM I"/>
    <property type="match status" value="1"/>
</dbReference>
<evidence type="ECO:0000256" key="4">
    <source>
        <dbReference type="ARBA" id="ARBA00022692"/>
    </source>
</evidence>
<sequence length="1675" mass="188154">MHTTGVGRPRFSQCSRLVPYAPPATVRQPPPRTLSRADFILFCRTPGIPGLRPRADTDSSPITCFYNIIHDPPVPKDWNLSWNTTDPDVTLCFEKTALIWSPCLFLWLFSPLEVYYLVHSRYRDIPWNWLNLAKLGGAAILCLLSIMDIAYAIIQYSSGMPIYSVDFYTPLVKLITFGFVMVLISANRAKGLRSSGLIFLFWLSLAFCGIVQYRTEFRLAFSDVPSQKYQLISYMVYYPLVLIQFVLNFFADSDPRLSDFAPVEKPCPEMKASYPSRILFTWFDALAWTGYNRPLETKDLWNMNYDDSSREVVPVFDKHWERSLIKAKLLDNAKASYIKHKSDGSIEVSPTDYSRITRGTKNQNEASILPALCKSFGRTFLFGTFLKVIEDCLVFVSPQVLKYLIAFVGNSDEPLWRGYFYVFLMMLTATLQTLILSQYFHRMYLVGMRIRTALTSAIYRKALRISNTARKTFTVGEIVNLMAVDAHRFVDLTTYLNMIWSAPFQIGLAIYFLWQSLGPSVLAGLFVMIVLIPINGFVAAKARNLQIKQMKNKDQRVKLMNEILSGIKVLKLYAWEPSFEQKVLDIRGKEIKVLRTAAYLNAATSFIWACAPFLVSLVTFAVYVLSDDSHILDAQTAFVSLSLFNILRFPLSMLPMFVSNVVQSSVSVKRINKFMNSEELDPDSVTHDSDEKDPLVIENGTFTWGEPTDPPTLSNINLRVSSGQLVAVVGTVGSGKSSLVSAFLGEMEKVSGRVNTKGSIAYVPQQAWIQNTSLKDNILFGQNLSDRIYNKVIDACALRADFQMLPAGDDTEIGEKGINLSGGQKQRVSLARAVYKESDIYFLDDPLSAVDSHVGKHIFEHVIGPTGLLRKKTRILVTHSITYLREVDLIVVMKDGQVSESGTYKELLDKKGDFADFLILHMQEQSELKADEIEIDKLLEDAPADLKEKYVRQRSESNSNSSMQRQRSIDSEKTIPVSIIDQQAKLIEVEKAETGSVKWEVYVHYLKSIGPFLCISTIVLSIIFQGFSISSNIWLSVWSNDDTSHVHGKENISKRNLYLSVYGLLGFGQVVSTVIAAIALSLGTVVAAEKLYQLINTRIFKNPLSLFDTTPIGRILNRVSKDIDTIDNINYSNCIFVLTVVLGTTTLYVGCLIASRILHDSMLKNIMHAKMSFFNITPSGRILNRVAKDVDIIDITLPPILLSWNRCLIMVRLFEFLADLCLCLGAWRASVILHNYMAANVFRNPMKFFDATPTGRILSRFSGDVEVVDKLSQQLSDTIYCFMDRFYVATSRQLKRLESVSRSPIYSHFSETVTGASSIRAYSAESKFILQSEQKVDFNQTCYYPSTVANRWLAVRLETIVLGRDTLSPGIVGLSVSYALQITQTLNWLVRMTSEVETNIVAVERIKEYGETPQEAPWEVPSNLPPKEWPSNGEVKFINLKVRYREGLDLALKGLDILVEGGQKVGIVGRTGAGKSSLTLSLFRIVEAAEGSILVDGVDISSIGLHTLRSRLTIIPQDPVLFSGTLRMNLDPTNSNTDEELWNSLKLAHLKDYVKGLVGGLDYEVSEGGDNLSVGQRQLVCLARALLRKTKLLVLDEATAAIDLETDDLIQTTIRSEFKECTVLTIAHRLNTIMDSDKVIVLDNGFMVEYDSPANLLQEKSSVFYLMAKDAGLVQ</sequence>
<evidence type="ECO:0000256" key="7">
    <source>
        <dbReference type="ARBA" id="ARBA00022840"/>
    </source>
</evidence>
<organism evidence="16 17">
    <name type="scientific">Aphis craccivora</name>
    <name type="common">Cowpea aphid</name>
    <dbReference type="NCBI Taxonomy" id="307492"/>
    <lineage>
        <taxon>Eukaryota</taxon>
        <taxon>Metazoa</taxon>
        <taxon>Ecdysozoa</taxon>
        <taxon>Arthropoda</taxon>
        <taxon>Hexapoda</taxon>
        <taxon>Insecta</taxon>
        <taxon>Pterygota</taxon>
        <taxon>Neoptera</taxon>
        <taxon>Paraneoptera</taxon>
        <taxon>Hemiptera</taxon>
        <taxon>Sternorrhyncha</taxon>
        <taxon>Aphidomorpha</taxon>
        <taxon>Aphidoidea</taxon>
        <taxon>Aphididae</taxon>
        <taxon>Aphidini</taxon>
        <taxon>Aphis</taxon>
        <taxon>Aphis</taxon>
    </lineage>
</organism>
<dbReference type="PROSITE" id="PS50929">
    <property type="entry name" value="ABC_TM1F"/>
    <property type="match status" value="2"/>
</dbReference>
<evidence type="ECO:0000256" key="1">
    <source>
        <dbReference type="ARBA" id="ARBA00004128"/>
    </source>
</evidence>
<feature type="transmembrane region" description="Helical" evidence="13">
    <location>
        <begin position="160"/>
        <end position="184"/>
    </location>
</feature>
<feature type="transmembrane region" description="Helical" evidence="13">
    <location>
        <begin position="520"/>
        <end position="540"/>
    </location>
</feature>
<feature type="transmembrane region" description="Helical" evidence="13">
    <location>
        <begin position="1135"/>
        <end position="1158"/>
    </location>
</feature>
<keyword evidence="9 13" id="KW-0472">Membrane</keyword>
<evidence type="ECO:0000256" key="2">
    <source>
        <dbReference type="ARBA" id="ARBA00009726"/>
    </source>
</evidence>
<keyword evidence="5" id="KW-0677">Repeat</keyword>
<evidence type="ECO:0000256" key="8">
    <source>
        <dbReference type="ARBA" id="ARBA00022989"/>
    </source>
</evidence>
<feature type="region of interest" description="Disordered" evidence="12">
    <location>
        <begin position="951"/>
        <end position="970"/>
    </location>
</feature>
<proteinExistence type="inferred from homology"/>
<dbReference type="FunFam" id="3.40.50.300:FF:000293">
    <property type="entry name" value="ATP binding cassette subfamily C member 1"/>
    <property type="match status" value="1"/>
</dbReference>
<reference evidence="16 17" key="1">
    <citation type="submission" date="2019-08" db="EMBL/GenBank/DDBJ databases">
        <title>Whole genome of Aphis craccivora.</title>
        <authorList>
            <person name="Voronova N.V."/>
            <person name="Shulinski R.S."/>
            <person name="Bandarenka Y.V."/>
            <person name="Zhorov D.G."/>
            <person name="Warner D."/>
        </authorList>
    </citation>
    <scope>NUCLEOTIDE SEQUENCE [LARGE SCALE GENOMIC DNA]</scope>
    <source>
        <strain evidence="16">180601</strain>
        <tissue evidence="16">Whole Body</tissue>
    </source>
</reference>
<evidence type="ECO:0000313" key="17">
    <source>
        <dbReference type="Proteomes" id="UP000478052"/>
    </source>
</evidence>
<evidence type="ECO:0000259" key="14">
    <source>
        <dbReference type="PROSITE" id="PS50893"/>
    </source>
</evidence>
<evidence type="ECO:0000313" key="16">
    <source>
        <dbReference type="EMBL" id="KAF0762780.1"/>
    </source>
</evidence>
<dbReference type="PROSITE" id="PS00211">
    <property type="entry name" value="ABC_TRANSPORTER_1"/>
    <property type="match status" value="2"/>
</dbReference>
<keyword evidence="17" id="KW-1185">Reference proteome</keyword>
<feature type="compositionally biased region" description="Low complexity" evidence="12">
    <location>
        <begin position="956"/>
        <end position="966"/>
    </location>
</feature>
<evidence type="ECO:0000256" key="5">
    <source>
        <dbReference type="ARBA" id="ARBA00022737"/>
    </source>
</evidence>
<dbReference type="CDD" id="cd18603">
    <property type="entry name" value="ABC_6TM_MRP1_2_3_6_D2_like"/>
    <property type="match status" value="1"/>
</dbReference>
<evidence type="ECO:0000256" key="10">
    <source>
        <dbReference type="ARBA" id="ARBA00024220"/>
    </source>
</evidence>
<dbReference type="SMART" id="SM00382">
    <property type="entry name" value="AAA"/>
    <property type="match status" value="2"/>
</dbReference>
<dbReference type="Pfam" id="PF24357">
    <property type="entry name" value="TMD0_ABC"/>
    <property type="match status" value="1"/>
</dbReference>
<dbReference type="InterPro" id="IPR027417">
    <property type="entry name" value="P-loop_NTPase"/>
</dbReference>
<comment type="catalytic activity">
    <reaction evidence="11">
        <text>leukotriene C4(in) + ATP + H2O = leukotriene C4(out) + ADP + phosphate + H(+)</text>
        <dbReference type="Rhea" id="RHEA:38963"/>
        <dbReference type="ChEBI" id="CHEBI:15377"/>
        <dbReference type="ChEBI" id="CHEBI:15378"/>
        <dbReference type="ChEBI" id="CHEBI:30616"/>
        <dbReference type="ChEBI" id="CHEBI:43474"/>
        <dbReference type="ChEBI" id="CHEBI:57973"/>
        <dbReference type="ChEBI" id="CHEBI:456216"/>
    </reaction>
    <physiologicalReaction direction="left-to-right" evidence="11">
        <dbReference type="Rhea" id="RHEA:38964"/>
    </physiologicalReaction>
</comment>
<dbReference type="FunFam" id="1.20.1560.10:FF:000041">
    <property type="entry name" value="Multidrug-Resistance like protein 1, isoform C"/>
    <property type="match status" value="1"/>
</dbReference>
<keyword evidence="3" id="KW-0813">Transport</keyword>
<feature type="transmembrane region" description="Helical" evidence="13">
    <location>
        <begin position="196"/>
        <end position="214"/>
    </location>
</feature>
<dbReference type="Pfam" id="PF00664">
    <property type="entry name" value="ABC_membrane"/>
    <property type="match status" value="4"/>
</dbReference>
<dbReference type="Pfam" id="PF00005">
    <property type="entry name" value="ABC_tran"/>
    <property type="match status" value="2"/>
</dbReference>
<accession>A0A6G0YXS5</accession>
<evidence type="ECO:0000259" key="15">
    <source>
        <dbReference type="PROSITE" id="PS50929"/>
    </source>
</evidence>
<feature type="transmembrane region" description="Helical" evidence="13">
    <location>
        <begin position="418"/>
        <end position="440"/>
    </location>
</feature>
<feature type="transmembrane region" description="Helical" evidence="13">
    <location>
        <begin position="1012"/>
        <end position="1037"/>
    </location>
</feature>
<keyword evidence="6" id="KW-0547">Nucleotide-binding</keyword>
<evidence type="ECO:0000256" key="3">
    <source>
        <dbReference type="ARBA" id="ARBA00022448"/>
    </source>
</evidence>
<dbReference type="InterPro" id="IPR003439">
    <property type="entry name" value="ABC_transporter-like_ATP-bd"/>
</dbReference>
<dbReference type="InterPro" id="IPR056227">
    <property type="entry name" value="TMD0_ABC"/>
</dbReference>
<name>A0A6G0YXS5_APHCR</name>
<feature type="transmembrane region" description="Helical" evidence="13">
    <location>
        <begin position="1057"/>
        <end position="1088"/>
    </location>
</feature>
<dbReference type="CDD" id="cd18595">
    <property type="entry name" value="ABC_6TM_MRP1_2_3_6_D1_like"/>
    <property type="match status" value="1"/>
</dbReference>
<dbReference type="GO" id="GO:0005774">
    <property type="term" value="C:vacuolar membrane"/>
    <property type="evidence" value="ECO:0007669"/>
    <property type="project" value="UniProtKB-SubCell"/>
</dbReference>
<evidence type="ECO:0000256" key="12">
    <source>
        <dbReference type="SAM" id="MobiDB-lite"/>
    </source>
</evidence>
<dbReference type="GO" id="GO:0015431">
    <property type="term" value="F:ABC-type glutathione S-conjugate transporter activity"/>
    <property type="evidence" value="ECO:0007669"/>
    <property type="project" value="UniProtKB-EC"/>
</dbReference>
<comment type="similarity">
    <text evidence="2">Belongs to the ABC transporter superfamily. ABCC family. Conjugate transporter (TC 3.A.1.208) subfamily.</text>
</comment>
<dbReference type="InterPro" id="IPR036640">
    <property type="entry name" value="ABC1_TM_sf"/>
</dbReference>
<dbReference type="PANTHER" id="PTHR24223">
    <property type="entry name" value="ATP-BINDING CASSETTE SUB-FAMILY C"/>
    <property type="match status" value="1"/>
</dbReference>
<comment type="subcellular location">
    <subcellularLocation>
        <location evidence="1">Vacuole membrane</location>
        <topology evidence="1">Multi-pass membrane protein</topology>
    </subcellularLocation>
</comment>
<feature type="domain" description="ABC transporter" evidence="14">
    <location>
        <begin position="695"/>
        <end position="920"/>
    </location>
</feature>
<evidence type="ECO:0000256" key="13">
    <source>
        <dbReference type="SAM" id="Phobius"/>
    </source>
</evidence>
<dbReference type="InterPro" id="IPR017871">
    <property type="entry name" value="ABC_transporter-like_CS"/>
</dbReference>
<dbReference type="Gene3D" id="3.40.50.300">
    <property type="entry name" value="P-loop containing nucleotide triphosphate hydrolases"/>
    <property type="match status" value="2"/>
</dbReference>
<feature type="domain" description="ABC transporter" evidence="14">
    <location>
        <begin position="1435"/>
        <end position="1669"/>
    </location>
</feature>
<comment type="caution">
    <text evidence="16">The sequence shown here is derived from an EMBL/GenBank/DDBJ whole genome shotgun (WGS) entry which is preliminary data.</text>
</comment>
<dbReference type="GO" id="GO:0005524">
    <property type="term" value="F:ATP binding"/>
    <property type="evidence" value="ECO:0007669"/>
    <property type="project" value="UniProtKB-KW"/>
</dbReference>
<keyword evidence="8 13" id="KW-1133">Transmembrane helix</keyword>
<feature type="transmembrane region" description="Helical" evidence="13">
    <location>
        <begin position="637"/>
        <end position="662"/>
    </location>
</feature>
<protein>
    <recommendedName>
        <fullName evidence="10">ABC-type glutathione-S-conjugate transporter</fullName>
        <ecNumber evidence="10">7.6.2.3</ecNumber>
    </recommendedName>
</protein>
<evidence type="ECO:0000256" key="6">
    <source>
        <dbReference type="ARBA" id="ARBA00022741"/>
    </source>
</evidence>
<dbReference type="CDD" id="cd03244">
    <property type="entry name" value="ABCC_MRP_domain2"/>
    <property type="match status" value="1"/>
</dbReference>
<dbReference type="CDD" id="cd03250">
    <property type="entry name" value="ABCC_MRP_domain1"/>
    <property type="match status" value="1"/>
</dbReference>
<dbReference type="PROSITE" id="PS50893">
    <property type="entry name" value="ABC_TRANSPORTER_2"/>
    <property type="match status" value="2"/>
</dbReference>
<dbReference type="OrthoDB" id="6603898at2759"/>
<keyword evidence="7" id="KW-0067">ATP-binding</keyword>
<dbReference type="GO" id="GO:0016887">
    <property type="term" value="F:ATP hydrolysis activity"/>
    <property type="evidence" value="ECO:0007669"/>
    <property type="project" value="InterPro"/>
</dbReference>
<feature type="transmembrane region" description="Helical" evidence="13">
    <location>
        <begin position="97"/>
        <end position="118"/>
    </location>
</feature>
<evidence type="ECO:0000256" key="11">
    <source>
        <dbReference type="ARBA" id="ARBA00047523"/>
    </source>
</evidence>
<evidence type="ECO:0000256" key="9">
    <source>
        <dbReference type="ARBA" id="ARBA00023136"/>
    </source>
</evidence>
<feature type="transmembrane region" description="Helical" evidence="13">
    <location>
        <begin position="495"/>
        <end position="514"/>
    </location>
</feature>
<gene>
    <name evidence="16" type="ORF">FWK35_00011403</name>
</gene>
<dbReference type="Gene3D" id="1.20.1560.10">
    <property type="entry name" value="ABC transporter type 1, transmembrane domain"/>
    <property type="match status" value="5"/>
</dbReference>
<feature type="transmembrane region" description="Helical" evidence="13">
    <location>
        <begin position="597"/>
        <end position="625"/>
    </location>
</feature>
<keyword evidence="4 13" id="KW-0812">Transmembrane</keyword>
<dbReference type="SUPFAM" id="SSF52540">
    <property type="entry name" value="P-loop containing nucleoside triphosphate hydrolases"/>
    <property type="match status" value="2"/>
</dbReference>
<dbReference type="Proteomes" id="UP000478052">
    <property type="component" value="Unassembled WGS sequence"/>
</dbReference>
<dbReference type="EMBL" id="VUJU01002047">
    <property type="protein sequence ID" value="KAF0762780.1"/>
    <property type="molecule type" value="Genomic_DNA"/>
</dbReference>
<dbReference type="InterPro" id="IPR050173">
    <property type="entry name" value="ABC_transporter_C-like"/>
</dbReference>
<dbReference type="SUPFAM" id="SSF90123">
    <property type="entry name" value="ABC transporter transmembrane region"/>
    <property type="match status" value="4"/>
</dbReference>
<dbReference type="InterPro" id="IPR003593">
    <property type="entry name" value="AAA+_ATPase"/>
</dbReference>
<dbReference type="EC" id="7.6.2.3" evidence="10"/>
<feature type="domain" description="ABC transmembrane type-1" evidence="15">
    <location>
        <begin position="381"/>
        <end position="663"/>
    </location>
</feature>
<feature type="domain" description="ABC transmembrane type-1" evidence="15">
    <location>
        <begin position="1018"/>
        <end position="1398"/>
    </location>
</feature>